<feature type="region of interest" description="Disordered" evidence="2">
    <location>
        <begin position="1"/>
        <end position="36"/>
    </location>
</feature>
<evidence type="ECO:0000313" key="3">
    <source>
        <dbReference type="EMBL" id="MFD1330644.1"/>
    </source>
</evidence>
<dbReference type="Proteomes" id="UP001597171">
    <property type="component" value="Unassembled WGS sequence"/>
</dbReference>
<dbReference type="RefSeq" id="WP_378773819.1">
    <property type="nucleotide sequence ID" value="NZ_JBHTMX010000003.1"/>
</dbReference>
<dbReference type="InterPro" id="IPR002495">
    <property type="entry name" value="Glyco_trans_8"/>
</dbReference>
<evidence type="ECO:0000313" key="4">
    <source>
        <dbReference type="Proteomes" id="UP001597171"/>
    </source>
</evidence>
<evidence type="ECO:0000256" key="2">
    <source>
        <dbReference type="SAM" id="MobiDB-lite"/>
    </source>
</evidence>
<accession>A0ABW3Z300</accession>
<dbReference type="InterPro" id="IPR050587">
    <property type="entry name" value="GNT1/Glycosyltrans_8"/>
</dbReference>
<dbReference type="PANTHER" id="PTHR11183">
    <property type="entry name" value="GLYCOGENIN SUBFAMILY MEMBER"/>
    <property type="match status" value="1"/>
</dbReference>
<organism evidence="3 4">
    <name type="scientific">Methylopila musalis</name>
    <dbReference type="NCBI Taxonomy" id="1134781"/>
    <lineage>
        <taxon>Bacteria</taxon>
        <taxon>Pseudomonadati</taxon>
        <taxon>Pseudomonadota</taxon>
        <taxon>Alphaproteobacteria</taxon>
        <taxon>Hyphomicrobiales</taxon>
        <taxon>Methylopilaceae</taxon>
        <taxon>Methylopila</taxon>
    </lineage>
</organism>
<dbReference type="Pfam" id="PF01501">
    <property type="entry name" value="Glyco_transf_8"/>
    <property type="match status" value="1"/>
</dbReference>
<reference evidence="4" key="1">
    <citation type="journal article" date="2019" name="Int. J. Syst. Evol. Microbiol.">
        <title>The Global Catalogue of Microorganisms (GCM) 10K type strain sequencing project: providing services to taxonomists for standard genome sequencing and annotation.</title>
        <authorList>
            <consortium name="The Broad Institute Genomics Platform"/>
            <consortium name="The Broad Institute Genome Sequencing Center for Infectious Disease"/>
            <person name="Wu L."/>
            <person name="Ma J."/>
        </authorList>
    </citation>
    <scope>NUCLEOTIDE SEQUENCE [LARGE SCALE GENOMIC DNA]</scope>
    <source>
        <strain evidence="4">CCUG 61696</strain>
    </source>
</reference>
<dbReference type="Gene3D" id="3.90.1480.10">
    <property type="entry name" value="Alpha-2,3-sialyltransferase"/>
    <property type="match status" value="1"/>
</dbReference>
<dbReference type="EMBL" id="JBHTMX010000003">
    <property type="protein sequence ID" value="MFD1330644.1"/>
    <property type="molecule type" value="Genomic_DNA"/>
</dbReference>
<evidence type="ECO:0000256" key="1">
    <source>
        <dbReference type="SAM" id="Coils"/>
    </source>
</evidence>
<dbReference type="InterPro" id="IPR029044">
    <property type="entry name" value="Nucleotide-diphossugar_trans"/>
</dbReference>
<proteinExistence type="predicted"/>
<dbReference type="Gene3D" id="3.90.550.10">
    <property type="entry name" value="Spore Coat Polysaccharide Biosynthesis Protein SpsA, Chain A"/>
    <property type="match status" value="1"/>
</dbReference>
<keyword evidence="4" id="KW-1185">Reference proteome</keyword>
<name>A0ABW3Z300_9HYPH</name>
<comment type="caution">
    <text evidence="3">The sequence shown here is derived from an EMBL/GenBank/DDBJ whole genome shotgun (WGS) entry which is preliminary data.</text>
</comment>
<gene>
    <name evidence="3" type="ORF">ACFQ4O_01365</name>
</gene>
<protein>
    <submittedName>
        <fullName evidence="3">Glycosyltransferase</fullName>
    </submittedName>
</protein>
<feature type="coiled-coil region" evidence="1">
    <location>
        <begin position="50"/>
        <end position="91"/>
    </location>
</feature>
<keyword evidence="1" id="KW-0175">Coiled coil</keyword>
<sequence>MPKTRRTTKTPIAEPAPASPAPEPTSSQRNWSSATRDELVLEGKRLLKQRNLVRQQRDQLTEELGALKRRIDELEARNVTLAAAKAEASTKLSAAARSKVSDSLATVQSAIAALYADLGVPEPAPQAEASPVESAMKLFGFANFFKGETTRRAKAGQVQDKYAAGKNLTILEQEILAQRHAPLFHRRKVDRVTPPPSVAFVTVANDKFLPGLIGLLLSLKSTYPDIQSPVHVFHDGTLTEFTQTWLSSIYPAIHFDTPDMDWLVLETQSSDNHKRIGKLGYMNFVGLTLDQYERVILLDSDVLVIDDISALWEGDAQDFRACYDCGDREYVAMSAYTGAFIINSGVISIPRSHLGAEAFSQAQDIVRSSLAPIDDLIDRFADQKSWNIYLRDKSVRILETNYNTNIKYAIRYLEGNTQSISIIHFAGPKPWNNKDYLHESLVTPVTSRALSYPKIWTDLFRKLYYEHRLEAFTSDARRNRSQPVRQTMEGGVKTCVLIGNGPSIADTPLELVSHLERFCFNWFLLHKDFEDIAPDHLVLASHMFFGGWNVQQPAFPEGYLERLRSSRHRPVLWTSYYYKPLFDSLGLSDQFEVNYLLFEKPFKRFMDNLGNTTADARGFLDDGRTGVLSFACPIARSLGFDRVVLVGCDSNYNNTAQGTNYFYDEKLHTSLSTRGASLTSTWQADGAGHFAYEVMRASLARDGVELVDATIGGALHLPKMTLHSVVQDAAGRSSAMVEDTSL</sequence>
<dbReference type="SUPFAM" id="SSF53448">
    <property type="entry name" value="Nucleotide-diphospho-sugar transferases"/>
    <property type="match status" value="1"/>
</dbReference>